<dbReference type="InterPro" id="IPR005543">
    <property type="entry name" value="PASTA_dom"/>
</dbReference>
<protein>
    <submittedName>
        <fullName evidence="3">PASTA domain-containing protein</fullName>
    </submittedName>
</protein>
<dbReference type="EMBL" id="JBHSKG010000006">
    <property type="protein sequence ID" value="MFC5139353.1"/>
    <property type="molecule type" value="Genomic_DNA"/>
</dbReference>
<feature type="region of interest" description="Disordered" evidence="1">
    <location>
        <begin position="1"/>
        <end position="43"/>
    </location>
</feature>
<dbReference type="Pfam" id="PF03793">
    <property type="entry name" value="PASTA"/>
    <property type="match status" value="1"/>
</dbReference>
<evidence type="ECO:0000313" key="4">
    <source>
        <dbReference type="Proteomes" id="UP001596175"/>
    </source>
</evidence>
<evidence type="ECO:0000259" key="2">
    <source>
        <dbReference type="Pfam" id="PF03793"/>
    </source>
</evidence>
<evidence type="ECO:0000256" key="1">
    <source>
        <dbReference type="SAM" id="MobiDB-lite"/>
    </source>
</evidence>
<comment type="caution">
    <text evidence="3">The sequence shown here is derived from an EMBL/GenBank/DDBJ whole genome shotgun (WGS) entry which is preliminary data.</text>
</comment>
<accession>A0ABV9ZCN1</accession>
<dbReference type="Proteomes" id="UP001596175">
    <property type="component" value="Unassembled WGS sequence"/>
</dbReference>
<feature type="compositionally biased region" description="Low complexity" evidence="1">
    <location>
        <begin position="10"/>
        <end position="23"/>
    </location>
</feature>
<dbReference type="Gene3D" id="3.30.10.20">
    <property type="match status" value="1"/>
</dbReference>
<evidence type="ECO:0000313" key="3">
    <source>
        <dbReference type="EMBL" id="MFC5139353.1"/>
    </source>
</evidence>
<feature type="region of interest" description="Disordered" evidence="1">
    <location>
        <begin position="73"/>
        <end position="143"/>
    </location>
</feature>
<feature type="domain" description="PASTA" evidence="2">
    <location>
        <begin position="41"/>
        <end position="100"/>
    </location>
</feature>
<dbReference type="RefSeq" id="WP_378021549.1">
    <property type="nucleotide sequence ID" value="NZ_JBHSKG010000006.1"/>
</dbReference>
<dbReference type="CDD" id="cd06577">
    <property type="entry name" value="PASTA_pknB"/>
    <property type="match status" value="1"/>
</dbReference>
<gene>
    <name evidence="3" type="ORF">ACFPK1_14015</name>
</gene>
<organism evidence="3 4">
    <name type="scientific">Actinomycetospora rhizophila</name>
    <dbReference type="NCBI Taxonomy" id="1416876"/>
    <lineage>
        <taxon>Bacteria</taxon>
        <taxon>Bacillati</taxon>
        <taxon>Actinomycetota</taxon>
        <taxon>Actinomycetes</taxon>
        <taxon>Pseudonocardiales</taxon>
        <taxon>Pseudonocardiaceae</taxon>
        <taxon>Actinomycetospora</taxon>
    </lineage>
</organism>
<name>A0ABV9ZCN1_9PSEU</name>
<keyword evidence="4" id="KW-1185">Reference proteome</keyword>
<feature type="compositionally biased region" description="Gly residues" evidence="1">
    <location>
        <begin position="118"/>
        <end position="127"/>
    </location>
</feature>
<proteinExistence type="predicted"/>
<reference evidence="4" key="1">
    <citation type="journal article" date="2019" name="Int. J. Syst. Evol. Microbiol.">
        <title>The Global Catalogue of Microorganisms (GCM) 10K type strain sequencing project: providing services to taxonomists for standard genome sequencing and annotation.</title>
        <authorList>
            <consortium name="The Broad Institute Genomics Platform"/>
            <consortium name="The Broad Institute Genome Sequencing Center for Infectious Disease"/>
            <person name="Wu L."/>
            <person name="Ma J."/>
        </authorList>
    </citation>
    <scope>NUCLEOTIDE SEQUENCE [LARGE SCALE GENOMIC DNA]</scope>
    <source>
        <strain evidence="4">XZYJ18</strain>
    </source>
</reference>
<sequence>MSGTPEEATMDTGTSTTKGTTEDMAQDTAEKAPDLPDGMTTVPELVGLPAADAHDRALDAGVLAVGRNAVHTGAGRGHVEDQEPAAGEQRERGTEVGIWIQGGAARTPTGPDPDDGQDGSGGGGGGVRPEPSPVGPAGGGTNG</sequence>